<accession>A0A1H7EZU6</accession>
<dbReference type="Proteomes" id="UP000199081">
    <property type="component" value="Unassembled WGS sequence"/>
</dbReference>
<dbReference type="InterPro" id="IPR027417">
    <property type="entry name" value="P-loop_NTPase"/>
</dbReference>
<protein>
    <submittedName>
        <fullName evidence="6">Competence protein ComFA</fullName>
    </submittedName>
</protein>
<dbReference type="SMART" id="SM00490">
    <property type="entry name" value="HELICc"/>
    <property type="match status" value="1"/>
</dbReference>
<name>A0A1H7EZU6_9LACT</name>
<evidence type="ECO:0000256" key="3">
    <source>
        <dbReference type="ARBA" id="ARBA00023125"/>
    </source>
</evidence>
<evidence type="ECO:0000313" key="6">
    <source>
        <dbReference type="EMBL" id="SEK18637.1"/>
    </source>
</evidence>
<reference evidence="7" key="1">
    <citation type="submission" date="2016-10" db="EMBL/GenBank/DDBJ databases">
        <authorList>
            <person name="Varghese N."/>
            <person name="Submissions S."/>
        </authorList>
    </citation>
    <scope>NUCLEOTIDE SEQUENCE [LARGE SCALE GENOMIC DNA]</scope>
    <source>
        <strain evidence="7">DSM 19183</strain>
    </source>
</reference>
<dbReference type="GO" id="GO:0006270">
    <property type="term" value="P:DNA replication initiation"/>
    <property type="evidence" value="ECO:0007669"/>
    <property type="project" value="TreeGrafter"/>
</dbReference>
<dbReference type="SUPFAM" id="SSF52540">
    <property type="entry name" value="P-loop containing nucleoside triphosphate hydrolases"/>
    <property type="match status" value="1"/>
</dbReference>
<evidence type="ECO:0000256" key="2">
    <source>
        <dbReference type="ARBA" id="ARBA00022840"/>
    </source>
</evidence>
<dbReference type="EMBL" id="FNZU01000001">
    <property type="protein sequence ID" value="SEK18637.1"/>
    <property type="molecule type" value="Genomic_DNA"/>
</dbReference>
<dbReference type="InterPro" id="IPR011545">
    <property type="entry name" value="DEAD/DEAH_box_helicase_dom"/>
</dbReference>
<keyword evidence="7" id="KW-1185">Reference proteome</keyword>
<evidence type="ECO:0000259" key="5">
    <source>
        <dbReference type="PROSITE" id="PS51194"/>
    </source>
</evidence>
<dbReference type="PANTHER" id="PTHR30580:SF1">
    <property type="entry name" value="COMF OPERON PROTEIN 1"/>
    <property type="match status" value="1"/>
</dbReference>
<evidence type="ECO:0000259" key="4">
    <source>
        <dbReference type="PROSITE" id="PS51192"/>
    </source>
</evidence>
<dbReference type="Gene3D" id="3.40.50.300">
    <property type="entry name" value="P-loop containing nucleotide triphosphate hydrolases"/>
    <property type="match status" value="2"/>
</dbReference>
<gene>
    <name evidence="6" type="ORF">SAMN04488099_101102</name>
</gene>
<dbReference type="Pfam" id="PF00270">
    <property type="entry name" value="DEAD"/>
    <property type="match status" value="1"/>
</dbReference>
<keyword evidence="3" id="KW-0238">DNA-binding</keyword>
<dbReference type="InterPro" id="IPR014001">
    <property type="entry name" value="Helicase_ATP-bd"/>
</dbReference>
<keyword evidence="2" id="KW-0067">ATP-binding</keyword>
<dbReference type="SMART" id="SM00487">
    <property type="entry name" value="DEXDc"/>
    <property type="match status" value="1"/>
</dbReference>
<dbReference type="RefSeq" id="WP_091478226.1">
    <property type="nucleotide sequence ID" value="NZ_BJYC01000001.1"/>
</dbReference>
<dbReference type="GO" id="GO:0005524">
    <property type="term" value="F:ATP binding"/>
    <property type="evidence" value="ECO:0007669"/>
    <property type="project" value="UniProtKB-KW"/>
</dbReference>
<dbReference type="Pfam" id="PF00271">
    <property type="entry name" value="Helicase_C"/>
    <property type="match status" value="1"/>
</dbReference>
<evidence type="ECO:0000256" key="1">
    <source>
        <dbReference type="ARBA" id="ARBA00022741"/>
    </source>
</evidence>
<feature type="domain" description="Helicase ATP-binding" evidence="4">
    <location>
        <begin position="118"/>
        <end position="270"/>
    </location>
</feature>
<proteinExistence type="predicted"/>
<evidence type="ECO:0000313" key="7">
    <source>
        <dbReference type="Proteomes" id="UP000199081"/>
    </source>
</evidence>
<dbReference type="STRING" id="426702.SAMN04488099_101102"/>
<dbReference type="GO" id="GO:0006310">
    <property type="term" value="P:DNA recombination"/>
    <property type="evidence" value="ECO:0007669"/>
    <property type="project" value="TreeGrafter"/>
</dbReference>
<dbReference type="InterPro" id="IPR001650">
    <property type="entry name" value="Helicase_C-like"/>
</dbReference>
<dbReference type="GO" id="GO:0003677">
    <property type="term" value="F:DNA binding"/>
    <property type="evidence" value="ECO:0007669"/>
    <property type="project" value="UniProtKB-KW"/>
</dbReference>
<feature type="domain" description="Helicase C-terminal" evidence="5">
    <location>
        <begin position="301"/>
        <end position="448"/>
    </location>
</feature>
<dbReference type="CDD" id="cd17925">
    <property type="entry name" value="DEXDc_ComFA"/>
    <property type="match status" value="1"/>
</dbReference>
<sequence>MGELTNLIGRDILLSELLAEYNETDLAGCTFRPAFQSARRRAKCGRCGSFTKLADTYPCICGNSCFYCRNCIQLGKVRACDKLVSFKTVDSFPEQSTPYLKWEGILSAQQEKASKEIVLSVREYTDRVVWAVTGAGKTEMLFRGLSEAMEAGKRVCVASPRIDVCLELAPRIQAAFPDIQIALLYGGEGAVYVYTQLVIATTHQLLRFREAFDVLIIDEIDAFPYYQNKGLYYASEKAVKKESSTIYLTATPDRKLQRRIAKNQIKASILPARYHGYPLPVPTIIREKDIFSKKEFSVSKAYKQIMTLISQGQTFLLFIPTIRLMDSILPTFRRLFSSIRFESVHSQDPLRKEKVEAMRNGELEFIITTTILERGVTFKNIDVIVLAADHDVYTEAALVQIAGRAGRSAAYPEGKVTFYLQEWTRSSKGAVRQIRQMNKRAAKKGLLL</sequence>
<dbReference type="OrthoDB" id="2077914at2"/>
<dbReference type="GO" id="GO:0043138">
    <property type="term" value="F:3'-5' DNA helicase activity"/>
    <property type="evidence" value="ECO:0007669"/>
    <property type="project" value="TreeGrafter"/>
</dbReference>
<dbReference type="AlphaFoldDB" id="A0A1H7EZU6"/>
<dbReference type="PANTHER" id="PTHR30580">
    <property type="entry name" value="PRIMOSOMAL PROTEIN N"/>
    <property type="match status" value="1"/>
</dbReference>
<dbReference type="PROSITE" id="PS51194">
    <property type="entry name" value="HELICASE_CTER"/>
    <property type="match status" value="1"/>
</dbReference>
<organism evidence="6 7">
    <name type="scientific">Alkalibacterium pelagium</name>
    <dbReference type="NCBI Taxonomy" id="426702"/>
    <lineage>
        <taxon>Bacteria</taxon>
        <taxon>Bacillati</taxon>
        <taxon>Bacillota</taxon>
        <taxon>Bacilli</taxon>
        <taxon>Lactobacillales</taxon>
        <taxon>Carnobacteriaceae</taxon>
        <taxon>Alkalibacterium</taxon>
    </lineage>
</organism>
<keyword evidence="1" id="KW-0547">Nucleotide-binding</keyword>
<dbReference type="GO" id="GO:0006302">
    <property type="term" value="P:double-strand break repair"/>
    <property type="evidence" value="ECO:0007669"/>
    <property type="project" value="TreeGrafter"/>
</dbReference>
<dbReference type="PROSITE" id="PS51192">
    <property type="entry name" value="HELICASE_ATP_BIND_1"/>
    <property type="match status" value="1"/>
</dbReference>